<name>A0ABT3L1Q6_9CYAN</name>
<dbReference type="RefSeq" id="WP_265263120.1">
    <property type="nucleotide sequence ID" value="NZ_JAIHOM010000013.1"/>
</dbReference>
<proteinExistence type="predicted"/>
<feature type="signal peptide" evidence="2">
    <location>
        <begin position="1"/>
        <end position="29"/>
    </location>
</feature>
<dbReference type="NCBIfam" id="NF041930">
    <property type="entry name" value="Xrt_dep_XDD3"/>
    <property type="match status" value="1"/>
</dbReference>
<comment type="caution">
    <text evidence="3">The sequence shown here is derived from an EMBL/GenBank/DDBJ whole genome shotgun (WGS) entry which is preliminary data.</text>
</comment>
<accession>A0ABT3L1Q6</accession>
<evidence type="ECO:0000313" key="4">
    <source>
        <dbReference type="Proteomes" id="UP001526426"/>
    </source>
</evidence>
<dbReference type="EMBL" id="JAIHOM010000013">
    <property type="protein sequence ID" value="MCW6035435.1"/>
    <property type="molecule type" value="Genomic_DNA"/>
</dbReference>
<reference evidence="3 4" key="1">
    <citation type="submission" date="2021-08" db="EMBL/GenBank/DDBJ databases">
        <title>Draft genome sequence of Spirulina subsalsa with high tolerance to salinity and hype-accumulation of phycocyanin.</title>
        <authorList>
            <person name="Pei H."/>
            <person name="Jiang L."/>
        </authorList>
    </citation>
    <scope>NUCLEOTIDE SEQUENCE [LARGE SCALE GENOMIC DNA]</scope>
    <source>
        <strain evidence="3 4">FACHB-351</strain>
    </source>
</reference>
<evidence type="ECO:0008006" key="5">
    <source>
        <dbReference type="Google" id="ProtNLM"/>
    </source>
</evidence>
<feature type="region of interest" description="Disordered" evidence="1">
    <location>
        <begin position="248"/>
        <end position="278"/>
    </location>
</feature>
<evidence type="ECO:0000256" key="2">
    <source>
        <dbReference type="SAM" id="SignalP"/>
    </source>
</evidence>
<gene>
    <name evidence="3" type="ORF">K4A83_03975</name>
</gene>
<evidence type="ECO:0000256" key="1">
    <source>
        <dbReference type="SAM" id="MobiDB-lite"/>
    </source>
</evidence>
<organism evidence="3 4">
    <name type="scientific">Spirulina subsalsa FACHB-351</name>
    <dbReference type="NCBI Taxonomy" id="234711"/>
    <lineage>
        <taxon>Bacteria</taxon>
        <taxon>Bacillati</taxon>
        <taxon>Cyanobacteriota</taxon>
        <taxon>Cyanophyceae</taxon>
        <taxon>Spirulinales</taxon>
        <taxon>Spirulinaceae</taxon>
        <taxon>Spirulina</taxon>
    </lineage>
</organism>
<evidence type="ECO:0000313" key="3">
    <source>
        <dbReference type="EMBL" id="MCW6035435.1"/>
    </source>
</evidence>
<keyword evidence="2" id="KW-0732">Signal</keyword>
<feature type="compositionally biased region" description="Pro residues" evidence="1">
    <location>
        <begin position="256"/>
        <end position="278"/>
    </location>
</feature>
<keyword evidence="4" id="KW-1185">Reference proteome</keyword>
<protein>
    <recommendedName>
        <fullName evidence="5">PEP-CTERM sorting domain-containing protein</fullName>
    </recommendedName>
</protein>
<dbReference type="Proteomes" id="UP001526426">
    <property type="component" value="Unassembled WGS sequence"/>
</dbReference>
<feature type="chain" id="PRO_5046822224" description="PEP-CTERM sorting domain-containing protein" evidence="2">
    <location>
        <begin position="30"/>
        <end position="298"/>
    </location>
</feature>
<sequence>MMTQLLTKPLQLATVSAVLWAIATSATQAASLTWNYAADSSSDGISTLGVSSESEMFGLAYAQDSENIYFAFNSNLSLGGTNPWGDFFLNFNYWQNPSIDSSLANGNLLAVHFDAENSSGATEGLGVYQLNPNDSLLFTADWANYDQYNQQVWQSGGQVTNITGLGIGESQNYLGAYGRSVMGSGTKLGDIQLFEQNQLTLLGLDFSGQPLGSSIFGFSFARSLLPDGNLDWIGHVMAQSGADTMGMIGQFQPGSAFPPPPNPTPSPDLDPDPQPVPEPSVLMAMVVALVGFCTRKSP</sequence>